<feature type="transmembrane region" description="Helical" evidence="1">
    <location>
        <begin position="104"/>
        <end position="123"/>
    </location>
</feature>
<name>A0A6N8ED40_9GAMM</name>
<gene>
    <name evidence="2" type="ORF">GJ668_10395</name>
</gene>
<reference evidence="2 3" key="1">
    <citation type="submission" date="2019-11" db="EMBL/GenBank/DDBJ databases">
        <title>Whole-genome sequence of the anaerobic purple sulfur bacterium Allochromatium palmeri DSM 15591.</title>
        <authorList>
            <person name="Kyndt J.A."/>
            <person name="Meyer T.E."/>
        </authorList>
    </citation>
    <scope>NUCLEOTIDE SEQUENCE [LARGE SCALE GENOMIC DNA]</scope>
    <source>
        <strain evidence="2 3">DSM 15591</strain>
    </source>
</reference>
<keyword evidence="1" id="KW-0472">Membrane</keyword>
<sequence>MDAEDQIAPPQDPMELESLYRGLETGTLSPPEQQRLAVSTRALLMAEVRETHIGPLPHADLLNRYDDATRQIIVQMAVDEQRHTHQMQAKSLDGAIRKDRRGQVFGLLIALTGLLVAGFVATFSPTAAAVIGSIDLLGMVALFVAPRVLEGLGRSSKTNDES</sequence>
<dbReference type="InterPro" id="IPR019284">
    <property type="entry name" value="RP532"/>
</dbReference>
<keyword evidence="3" id="KW-1185">Reference proteome</keyword>
<dbReference type="Pfam" id="PF10097">
    <property type="entry name" value="DUF2335"/>
    <property type="match status" value="1"/>
</dbReference>
<evidence type="ECO:0000256" key="1">
    <source>
        <dbReference type="SAM" id="Phobius"/>
    </source>
</evidence>
<keyword evidence="1" id="KW-1133">Transmembrane helix</keyword>
<organism evidence="2 3">
    <name type="scientific">Allochromatium palmeri</name>
    <dbReference type="NCBI Taxonomy" id="231048"/>
    <lineage>
        <taxon>Bacteria</taxon>
        <taxon>Pseudomonadati</taxon>
        <taxon>Pseudomonadota</taxon>
        <taxon>Gammaproteobacteria</taxon>
        <taxon>Chromatiales</taxon>
        <taxon>Chromatiaceae</taxon>
        <taxon>Allochromatium</taxon>
    </lineage>
</organism>
<dbReference type="Proteomes" id="UP000434044">
    <property type="component" value="Unassembled WGS sequence"/>
</dbReference>
<evidence type="ECO:0000313" key="3">
    <source>
        <dbReference type="Proteomes" id="UP000434044"/>
    </source>
</evidence>
<keyword evidence="1" id="KW-0812">Transmembrane</keyword>
<proteinExistence type="predicted"/>
<protein>
    <submittedName>
        <fullName evidence="2">DUF2335 domain-containing protein</fullName>
    </submittedName>
</protein>
<dbReference type="AlphaFoldDB" id="A0A6N8ED40"/>
<dbReference type="EMBL" id="WNKT01000019">
    <property type="protein sequence ID" value="MTW21501.1"/>
    <property type="molecule type" value="Genomic_DNA"/>
</dbReference>
<dbReference type="OrthoDB" id="9182865at2"/>
<evidence type="ECO:0000313" key="2">
    <source>
        <dbReference type="EMBL" id="MTW21501.1"/>
    </source>
</evidence>
<feature type="transmembrane region" description="Helical" evidence="1">
    <location>
        <begin position="129"/>
        <end position="149"/>
    </location>
</feature>
<comment type="caution">
    <text evidence="2">The sequence shown here is derived from an EMBL/GenBank/DDBJ whole genome shotgun (WGS) entry which is preliminary data.</text>
</comment>
<accession>A0A6N8ED40</accession>